<keyword evidence="3" id="KW-1185">Reference proteome</keyword>
<dbReference type="STRING" id="1051890.A0A3N4M5Y2"/>
<dbReference type="Proteomes" id="UP000267821">
    <property type="component" value="Unassembled WGS sequence"/>
</dbReference>
<evidence type="ECO:0000256" key="1">
    <source>
        <dbReference type="SAM" id="MobiDB-lite"/>
    </source>
</evidence>
<organism evidence="2 3">
    <name type="scientific">Terfezia boudieri ATCC MYA-4762</name>
    <dbReference type="NCBI Taxonomy" id="1051890"/>
    <lineage>
        <taxon>Eukaryota</taxon>
        <taxon>Fungi</taxon>
        <taxon>Dikarya</taxon>
        <taxon>Ascomycota</taxon>
        <taxon>Pezizomycotina</taxon>
        <taxon>Pezizomycetes</taxon>
        <taxon>Pezizales</taxon>
        <taxon>Pezizaceae</taxon>
        <taxon>Terfezia</taxon>
    </lineage>
</organism>
<reference evidence="2 3" key="1">
    <citation type="journal article" date="2018" name="Nat. Ecol. Evol.">
        <title>Pezizomycetes genomes reveal the molecular basis of ectomycorrhizal truffle lifestyle.</title>
        <authorList>
            <person name="Murat C."/>
            <person name="Payen T."/>
            <person name="Noel B."/>
            <person name="Kuo A."/>
            <person name="Morin E."/>
            <person name="Chen J."/>
            <person name="Kohler A."/>
            <person name="Krizsan K."/>
            <person name="Balestrini R."/>
            <person name="Da Silva C."/>
            <person name="Montanini B."/>
            <person name="Hainaut M."/>
            <person name="Levati E."/>
            <person name="Barry K.W."/>
            <person name="Belfiori B."/>
            <person name="Cichocki N."/>
            <person name="Clum A."/>
            <person name="Dockter R.B."/>
            <person name="Fauchery L."/>
            <person name="Guy J."/>
            <person name="Iotti M."/>
            <person name="Le Tacon F."/>
            <person name="Lindquist E.A."/>
            <person name="Lipzen A."/>
            <person name="Malagnac F."/>
            <person name="Mello A."/>
            <person name="Molinier V."/>
            <person name="Miyauchi S."/>
            <person name="Poulain J."/>
            <person name="Riccioni C."/>
            <person name="Rubini A."/>
            <person name="Sitrit Y."/>
            <person name="Splivallo R."/>
            <person name="Traeger S."/>
            <person name="Wang M."/>
            <person name="Zifcakova L."/>
            <person name="Wipf D."/>
            <person name="Zambonelli A."/>
            <person name="Paolocci F."/>
            <person name="Nowrousian M."/>
            <person name="Ottonello S."/>
            <person name="Baldrian P."/>
            <person name="Spatafora J.W."/>
            <person name="Henrissat B."/>
            <person name="Nagy L.G."/>
            <person name="Aury J.M."/>
            <person name="Wincker P."/>
            <person name="Grigoriev I.V."/>
            <person name="Bonfante P."/>
            <person name="Martin F.M."/>
        </authorList>
    </citation>
    <scope>NUCLEOTIDE SEQUENCE [LARGE SCALE GENOMIC DNA]</scope>
    <source>
        <strain evidence="2 3">ATCC MYA-4762</strain>
    </source>
</reference>
<feature type="region of interest" description="Disordered" evidence="1">
    <location>
        <begin position="1"/>
        <end position="69"/>
    </location>
</feature>
<dbReference type="InParanoid" id="A0A3N4M5Y2"/>
<accession>A0A3N4M5Y2</accession>
<gene>
    <name evidence="2" type="ORF">L211DRAFT_362771</name>
</gene>
<protein>
    <submittedName>
        <fullName evidence="2">Uncharacterized protein</fullName>
    </submittedName>
</protein>
<dbReference type="EMBL" id="ML121529">
    <property type="protein sequence ID" value="RPB28171.1"/>
    <property type="molecule type" value="Genomic_DNA"/>
</dbReference>
<sequence>MARGQNLKRPAVGAPGEGSTSGGRNAPIMGVDGVRIKADPASPPPMTNPTINPSNLTATSTTTTKRVGQSSLALKTRRYIDININDVRNERARGKWTEEDDRMWKRTKPYECEICGERGSTRYNIENRHKVNQEGTSGQIPITVADTPG</sequence>
<dbReference type="AlphaFoldDB" id="A0A3N4M5Y2"/>
<proteinExistence type="predicted"/>
<evidence type="ECO:0000313" key="3">
    <source>
        <dbReference type="Proteomes" id="UP000267821"/>
    </source>
</evidence>
<name>A0A3N4M5Y2_9PEZI</name>
<evidence type="ECO:0000313" key="2">
    <source>
        <dbReference type="EMBL" id="RPB28171.1"/>
    </source>
</evidence>